<dbReference type="GO" id="GO:0004252">
    <property type="term" value="F:serine-type endopeptidase activity"/>
    <property type="evidence" value="ECO:0007669"/>
    <property type="project" value="InterPro"/>
</dbReference>
<feature type="transmembrane region" description="Helical" evidence="5">
    <location>
        <begin position="79"/>
        <end position="99"/>
    </location>
</feature>
<evidence type="ECO:0000256" key="3">
    <source>
        <dbReference type="ARBA" id="ARBA00022989"/>
    </source>
</evidence>
<keyword evidence="4 5" id="KW-0472">Membrane</keyword>
<proteinExistence type="predicted"/>
<evidence type="ECO:0000256" key="2">
    <source>
        <dbReference type="ARBA" id="ARBA00022692"/>
    </source>
</evidence>
<sequence length="181" mass="20075">MKKIKTIIFLVFVLCAVFAINTGLFQGQLNRFGIMPRELNGLAGIVFSPFLHGSVSHLLNNIVGLSIFALITMAHGIRYFWRVSFLIIVLGGFGVWLFGRNNIHIGASGWIFGLWALGIANAWYNRSLKTFLIAIVVILLWGGMILGVLPSQPQISFEAHLFGALAGVLIAAKLPRQWRRK</sequence>
<dbReference type="RefSeq" id="WP_236982335.1">
    <property type="nucleotide sequence ID" value="NZ_AP023086.1"/>
</dbReference>
<reference evidence="7 8" key="1">
    <citation type="journal article" date="2022" name="IScience">
        <title>An ultrasensitive nanofiber-based assay for enzymatic hydrolysis and deep-sea microbial degradation of cellulose.</title>
        <authorList>
            <person name="Tsudome M."/>
            <person name="Tachioka M."/>
            <person name="Miyazaki M."/>
            <person name="Uchimura K."/>
            <person name="Tsuda M."/>
            <person name="Takaki Y."/>
            <person name="Deguchi S."/>
        </authorList>
    </citation>
    <scope>NUCLEOTIDE SEQUENCE [LARGE SCALE GENOMIC DNA]</scope>
    <source>
        <strain evidence="7 8">GE09</strain>
    </source>
</reference>
<feature type="transmembrane region" description="Helical" evidence="5">
    <location>
        <begin position="50"/>
        <end position="72"/>
    </location>
</feature>
<keyword evidence="3 5" id="KW-1133">Transmembrane helix</keyword>
<evidence type="ECO:0000259" key="6">
    <source>
        <dbReference type="Pfam" id="PF01694"/>
    </source>
</evidence>
<dbReference type="AlphaFoldDB" id="A0AAN2BKN4"/>
<accession>A0AAN2BKN4</accession>
<dbReference type="Proteomes" id="UP001320119">
    <property type="component" value="Chromosome"/>
</dbReference>
<dbReference type="SUPFAM" id="SSF144091">
    <property type="entry name" value="Rhomboid-like"/>
    <property type="match status" value="1"/>
</dbReference>
<evidence type="ECO:0000256" key="1">
    <source>
        <dbReference type="ARBA" id="ARBA00004141"/>
    </source>
</evidence>
<feature type="transmembrane region" description="Helical" evidence="5">
    <location>
        <begin position="105"/>
        <end position="124"/>
    </location>
</feature>
<dbReference type="EMBL" id="AP023086">
    <property type="protein sequence ID" value="BCD98162.1"/>
    <property type="molecule type" value="Genomic_DNA"/>
</dbReference>
<dbReference type="InterPro" id="IPR022764">
    <property type="entry name" value="Peptidase_S54_rhomboid_dom"/>
</dbReference>
<protein>
    <recommendedName>
        <fullName evidence="6">Peptidase S54 rhomboid domain-containing protein</fullName>
    </recommendedName>
</protein>
<dbReference type="KEGG" id="marq:MARGE09_P2363"/>
<evidence type="ECO:0000256" key="5">
    <source>
        <dbReference type="SAM" id="Phobius"/>
    </source>
</evidence>
<keyword evidence="2 5" id="KW-0812">Transmembrane</keyword>
<gene>
    <name evidence="7" type="ORF">MARGE09_P2363</name>
</gene>
<feature type="domain" description="Peptidase S54 rhomboid" evidence="6">
    <location>
        <begin position="44"/>
        <end position="174"/>
    </location>
</feature>
<dbReference type="Gene3D" id="1.20.1540.10">
    <property type="entry name" value="Rhomboid-like"/>
    <property type="match status" value="1"/>
</dbReference>
<comment type="subcellular location">
    <subcellularLocation>
        <location evidence="1">Membrane</location>
        <topology evidence="1">Multi-pass membrane protein</topology>
    </subcellularLocation>
</comment>
<name>A0AAN2BKN4_9GAMM</name>
<dbReference type="Pfam" id="PF01694">
    <property type="entry name" value="Rhomboid"/>
    <property type="match status" value="1"/>
</dbReference>
<dbReference type="PANTHER" id="PTHR43066">
    <property type="entry name" value="RHOMBOID-RELATED PROTEIN"/>
    <property type="match status" value="1"/>
</dbReference>
<dbReference type="InterPro" id="IPR035952">
    <property type="entry name" value="Rhomboid-like_sf"/>
</dbReference>
<organism evidence="7 8">
    <name type="scientific">Marinagarivorans cellulosilyticus</name>
    <dbReference type="NCBI Taxonomy" id="2721545"/>
    <lineage>
        <taxon>Bacteria</taxon>
        <taxon>Pseudomonadati</taxon>
        <taxon>Pseudomonadota</taxon>
        <taxon>Gammaproteobacteria</taxon>
        <taxon>Cellvibrionales</taxon>
        <taxon>Cellvibrionaceae</taxon>
        <taxon>Marinagarivorans</taxon>
    </lineage>
</organism>
<keyword evidence="8" id="KW-1185">Reference proteome</keyword>
<evidence type="ECO:0000313" key="8">
    <source>
        <dbReference type="Proteomes" id="UP001320119"/>
    </source>
</evidence>
<evidence type="ECO:0000256" key="4">
    <source>
        <dbReference type="ARBA" id="ARBA00023136"/>
    </source>
</evidence>
<feature type="transmembrane region" description="Helical" evidence="5">
    <location>
        <begin position="131"/>
        <end position="149"/>
    </location>
</feature>
<feature type="transmembrane region" description="Helical" evidence="5">
    <location>
        <begin position="155"/>
        <end position="172"/>
    </location>
</feature>
<evidence type="ECO:0000313" key="7">
    <source>
        <dbReference type="EMBL" id="BCD98162.1"/>
    </source>
</evidence>
<dbReference type="GO" id="GO:0016020">
    <property type="term" value="C:membrane"/>
    <property type="evidence" value="ECO:0007669"/>
    <property type="project" value="UniProtKB-SubCell"/>
</dbReference>